<feature type="region of interest" description="Disordered" evidence="1">
    <location>
        <begin position="71"/>
        <end position="108"/>
    </location>
</feature>
<sequence>MNAIRNTDPMGLQYILGIPKEIWSNLYIPMSSSIRSSSHTKEEKGKMLGLVTKLRFCSRCQKKGHNRRSCKLLPIPSDDNTHPTMAPSFTMRTEPPVIPDEDVPISLH</sequence>
<protein>
    <recommendedName>
        <fullName evidence="4">CCHC-type domain-containing protein</fullName>
    </recommendedName>
</protein>
<name>A0A7J7NF27_9MAGN</name>
<reference evidence="2 3" key="1">
    <citation type="journal article" date="2020" name="IScience">
        <title>Genome Sequencing of the Endangered Kingdonia uniflora (Circaeasteraceae, Ranunculales) Reveals Potential Mechanisms of Evolutionary Specialization.</title>
        <authorList>
            <person name="Sun Y."/>
            <person name="Deng T."/>
            <person name="Zhang A."/>
            <person name="Moore M.J."/>
            <person name="Landis J.B."/>
            <person name="Lin N."/>
            <person name="Zhang H."/>
            <person name="Zhang X."/>
            <person name="Huang J."/>
            <person name="Zhang X."/>
            <person name="Sun H."/>
            <person name="Wang H."/>
        </authorList>
    </citation>
    <scope>NUCLEOTIDE SEQUENCE [LARGE SCALE GENOMIC DNA]</scope>
    <source>
        <strain evidence="2">TB1705</strain>
        <tissue evidence="2">Leaf</tissue>
    </source>
</reference>
<feature type="compositionally biased region" description="Acidic residues" evidence="1">
    <location>
        <begin position="99"/>
        <end position="108"/>
    </location>
</feature>
<evidence type="ECO:0000313" key="2">
    <source>
        <dbReference type="EMBL" id="KAF6165600.1"/>
    </source>
</evidence>
<accession>A0A7J7NF27</accession>
<keyword evidence="3" id="KW-1185">Reference proteome</keyword>
<evidence type="ECO:0000313" key="3">
    <source>
        <dbReference type="Proteomes" id="UP000541444"/>
    </source>
</evidence>
<gene>
    <name evidence="2" type="ORF">GIB67_021870</name>
</gene>
<dbReference type="AlphaFoldDB" id="A0A7J7NF27"/>
<comment type="caution">
    <text evidence="2">The sequence shown here is derived from an EMBL/GenBank/DDBJ whole genome shotgun (WGS) entry which is preliminary data.</text>
</comment>
<proteinExistence type="predicted"/>
<dbReference type="OrthoDB" id="1101158at2759"/>
<evidence type="ECO:0008006" key="4">
    <source>
        <dbReference type="Google" id="ProtNLM"/>
    </source>
</evidence>
<organism evidence="2 3">
    <name type="scientific">Kingdonia uniflora</name>
    <dbReference type="NCBI Taxonomy" id="39325"/>
    <lineage>
        <taxon>Eukaryota</taxon>
        <taxon>Viridiplantae</taxon>
        <taxon>Streptophyta</taxon>
        <taxon>Embryophyta</taxon>
        <taxon>Tracheophyta</taxon>
        <taxon>Spermatophyta</taxon>
        <taxon>Magnoliopsida</taxon>
        <taxon>Ranunculales</taxon>
        <taxon>Circaeasteraceae</taxon>
        <taxon>Kingdonia</taxon>
    </lineage>
</organism>
<dbReference type="EMBL" id="JACGCM010000838">
    <property type="protein sequence ID" value="KAF6165600.1"/>
    <property type="molecule type" value="Genomic_DNA"/>
</dbReference>
<dbReference type="Proteomes" id="UP000541444">
    <property type="component" value="Unassembled WGS sequence"/>
</dbReference>
<evidence type="ECO:0000256" key="1">
    <source>
        <dbReference type="SAM" id="MobiDB-lite"/>
    </source>
</evidence>